<dbReference type="GO" id="GO:0071897">
    <property type="term" value="P:DNA biosynthetic process"/>
    <property type="evidence" value="ECO:0007669"/>
    <property type="project" value="UniProtKB-ARBA"/>
</dbReference>
<proteinExistence type="predicted"/>
<dbReference type="Proteomes" id="UP001314205">
    <property type="component" value="Unassembled WGS sequence"/>
</dbReference>
<keyword evidence="4" id="KW-1185">Reference proteome</keyword>
<dbReference type="CDD" id="cd01650">
    <property type="entry name" value="RT_nLTR_like"/>
    <property type="match status" value="1"/>
</dbReference>
<feature type="region of interest" description="Disordered" evidence="1">
    <location>
        <begin position="820"/>
        <end position="846"/>
    </location>
</feature>
<dbReference type="PROSITE" id="PS50878">
    <property type="entry name" value="RT_POL"/>
    <property type="match status" value="1"/>
</dbReference>
<dbReference type="InterPro" id="IPR043502">
    <property type="entry name" value="DNA/RNA_pol_sf"/>
</dbReference>
<evidence type="ECO:0000256" key="1">
    <source>
        <dbReference type="SAM" id="MobiDB-lite"/>
    </source>
</evidence>
<accession>A0AAV1KFF7</accession>
<evidence type="ECO:0000313" key="4">
    <source>
        <dbReference type="Proteomes" id="UP001314205"/>
    </source>
</evidence>
<organism evidence="3 4">
    <name type="scientific">Parnassius mnemosyne</name>
    <name type="common">clouded apollo</name>
    <dbReference type="NCBI Taxonomy" id="213953"/>
    <lineage>
        <taxon>Eukaryota</taxon>
        <taxon>Metazoa</taxon>
        <taxon>Ecdysozoa</taxon>
        <taxon>Arthropoda</taxon>
        <taxon>Hexapoda</taxon>
        <taxon>Insecta</taxon>
        <taxon>Pterygota</taxon>
        <taxon>Neoptera</taxon>
        <taxon>Endopterygota</taxon>
        <taxon>Lepidoptera</taxon>
        <taxon>Glossata</taxon>
        <taxon>Ditrysia</taxon>
        <taxon>Papilionoidea</taxon>
        <taxon>Papilionidae</taxon>
        <taxon>Parnassiinae</taxon>
        <taxon>Parnassini</taxon>
        <taxon>Parnassius</taxon>
        <taxon>Driopa</taxon>
    </lineage>
</organism>
<dbReference type="Pfam" id="PF00078">
    <property type="entry name" value="RVT_1"/>
    <property type="match status" value="1"/>
</dbReference>
<name>A0AAV1KFF7_9NEOP</name>
<dbReference type="InterPro" id="IPR000477">
    <property type="entry name" value="RT_dom"/>
</dbReference>
<evidence type="ECO:0000313" key="3">
    <source>
        <dbReference type="EMBL" id="CAK1581803.1"/>
    </source>
</evidence>
<dbReference type="Pfam" id="PF05380">
    <property type="entry name" value="Peptidase_A17"/>
    <property type="match status" value="1"/>
</dbReference>
<dbReference type="AlphaFoldDB" id="A0AAV1KFF7"/>
<protein>
    <recommendedName>
        <fullName evidence="2">Reverse transcriptase domain-containing protein</fullName>
    </recommendedName>
</protein>
<reference evidence="3 4" key="1">
    <citation type="submission" date="2023-11" db="EMBL/GenBank/DDBJ databases">
        <authorList>
            <person name="Hedman E."/>
            <person name="Englund M."/>
            <person name="Stromberg M."/>
            <person name="Nyberg Akerstrom W."/>
            <person name="Nylinder S."/>
            <person name="Jareborg N."/>
            <person name="Kallberg Y."/>
            <person name="Kronander E."/>
        </authorList>
    </citation>
    <scope>NUCLEOTIDE SEQUENCE [LARGE SCALE GENOMIC DNA]</scope>
</reference>
<feature type="domain" description="Reverse transcriptase" evidence="2">
    <location>
        <begin position="228"/>
        <end position="493"/>
    </location>
</feature>
<dbReference type="PANTHER" id="PTHR19446">
    <property type="entry name" value="REVERSE TRANSCRIPTASES"/>
    <property type="match status" value="1"/>
</dbReference>
<dbReference type="SUPFAM" id="SSF56672">
    <property type="entry name" value="DNA/RNA polymerases"/>
    <property type="match status" value="1"/>
</dbReference>
<comment type="caution">
    <text evidence="3">The sequence shown here is derived from an EMBL/GenBank/DDBJ whole genome shotgun (WGS) entry which is preliminary data.</text>
</comment>
<sequence length="846" mass="94066">MGWLHVEKPAALLAEEFSGVVIRCAEEGLGERRPRGSGGYEWWTSELEKTRKLQCKRRRAWQSKRRLGGRSEEIARMAFHDIRARYRKVMVEAQQSQHIRVANTGNEDPWACRYRLASGSVRPPANVINGIAFAGGHPDRLEAAMQNLMSTLCPDDSPDCDTAYHRQVRLLAAFVPSGWAAPPLTVGELGGIVKALPNTAPGLDGVSARIVRNIWMAAPRELHLVYAKCVVEGVFPKVWKDGRLIVIPKGNDKPLTDAKAYRPITLLPVLGKLLERVMLRCAPAISRGISEYQHGFSPGRSTVTALRVLLSTAKYSRACYVQAIFLDISGAFDNAWWPMMMVKAKRGGCPPNIYKMLVDYFTSRRVGLFIGDRVEWKTSTMGCPQGSVLGPTLWNVLMDDLLRLPLPEGVAMTAYADDVTILIESQTRAGIESRARVTLDLVREWGLRNQLEFSSSKSTTMTVRGKLQRPPVIKLGGESIKNVTNTKVLGVVLDSGLSFVQHASDISERATKGFGPTTLTTPSMKSSKKSVCHFSQEIKDSKLLDLENFIMPKRSLSTDEQICEDCFNENTIRLSSGRFQDKLYFSVDFQIEQPFTKRTILAATCKIFDPLGMLSACTIVPKMLLQRLWESKMDWDDLVSADVSKEWSDFANNLKQIKAINIPRHVLHPSLDTTVSVELHCFVDSSQSAFAACVFLRCTDQKDNVSVKLLCAKARVAPLNPSTIPRLELAAALLGAQLSTKNRVNEIHELTDKSSWHHISTDINPADIVSRGVSPSKLQDLELWWSGPPFLMKPKAEWPSAPIENVELPELKKEHVMGAGCGARAARRERRGAGNKTTDRPTATEH</sequence>
<evidence type="ECO:0000259" key="2">
    <source>
        <dbReference type="PROSITE" id="PS50878"/>
    </source>
</evidence>
<dbReference type="EMBL" id="CAVLGL010000035">
    <property type="protein sequence ID" value="CAK1581803.1"/>
    <property type="molecule type" value="Genomic_DNA"/>
</dbReference>
<feature type="compositionally biased region" description="Basic and acidic residues" evidence="1">
    <location>
        <begin position="837"/>
        <end position="846"/>
    </location>
</feature>
<gene>
    <name evidence="3" type="ORF">PARMNEM_LOCUS3425</name>
</gene>
<dbReference type="InterPro" id="IPR008042">
    <property type="entry name" value="Retrotrans_Pao"/>
</dbReference>